<feature type="region of interest" description="Disordered" evidence="1">
    <location>
        <begin position="1"/>
        <end position="109"/>
    </location>
</feature>
<organism evidence="2">
    <name type="scientific">Alloyangia sp. H15</name>
    <dbReference type="NCBI Taxonomy" id="3029062"/>
    <lineage>
        <taxon>Bacteria</taxon>
        <taxon>Pseudomonadati</taxon>
        <taxon>Pseudomonadota</taxon>
        <taxon>Alphaproteobacteria</taxon>
        <taxon>Rhodobacterales</taxon>
        <taxon>Roseobacteraceae</taxon>
        <taxon>Alloyangia</taxon>
    </lineage>
</organism>
<dbReference type="Pfam" id="PF16868">
    <property type="entry name" value="NMT1_3"/>
    <property type="match status" value="1"/>
</dbReference>
<sequence length="242" mass="25813">MISETETDRPAPCQLAEPRRGPGQQRGRDVGLRTPHVRQEPGHEEARGPRHAGEGARSLAERGGLDDFPEGSELDDVNDLSQDHRDRPATDLLPHRHRRRGRHPFPIGGSIINAIRAPPGSRPCAGGGGNAACWGRPPPSQSTTASVFNAAALQNGKLEAGLVAADIVHDACHGVPTFEGKVHDRLRVAANLCPENLHLVMPAGATIENRAGLGAKRDGIAALGVPLHPGAERRYRDVVMLK</sequence>
<reference evidence="2" key="1">
    <citation type="submission" date="2023-02" db="EMBL/GenBank/DDBJ databases">
        <title>Description and genomic characterization of Salipiger bruguierae sp. nov., isolated from the sediment of mangrove plant Bruguiera sexangula.</title>
        <authorList>
            <person name="Long M."/>
        </authorList>
    </citation>
    <scope>NUCLEOTIDE SEQUENCE</scope>
    <source>
        <strain evidence="2">H15</strain>
    </source>
</reference>
<dbReference type="SUPFAM" id="SSF53850">
    <property type="entry name" value="Periplasmic binding protein-like II"/>
    <property type="match status" value="1"/>
</dbReference>
<evidence type="ECO:0000313" key="2">
    <source>
        <dbReference type="EMBL" id="XCC96485.1"/>
    </source>
</evidence>
<feature type="compositionally biased region" description="Acidic residues" evidence="1">
    <location>
        <begin position="67"/>
        <end position="78"/>
    </location>
</feature>
<dbReference type="EMBL" id="CP123385">
    <property type="protein sequence ID" value="XCC96485.1"/>
    <property type="molecule type" value="Genomic_DNA"/>
</dbReference>
<feature type="compositionally biased region" description="Basic and acidic residues" evidence="1">
    <location>
        <begin position="26"/>
        <end position="65"/>
    </location>
</feature>
<evidence type="ECO:0000256" key="1">
    <source>
        <dbReference type="SAM" id="MobiDB-lite"/>
    </source>
</evidence>
<dbReference type="AlphaFoldDB" id="A0AAU8ANN6"/>
<protein>
    <submittedName>
        <fullName evidence="2">TAXI family TRAP transporter solute-binding subunit</fullName>
    </submittedName>
</protein>
<proteinExistence type="predicted"/>
<dbReference type="InterPro" id="IPR011852">
    <property type="entry name" value="TRAP_TAXI"/>
</dbReference>
<name>A0AAU8ANN6_9RHOB</name>
<dbReference type="Gene3D" id="3.40.190.10">
    <property type="entry name" value="Periplasmic binding protein-like II"/>
    <property type="match status" value="1"/>
</dbReference>
<gene>
    <name evidence="2" type="ORF">PVT71_17550</name>
</gene>
<accession>A0AAU8ANN6</accession>